<evidence type="ECO:0000256" key="4">
    <source>
        <dbReference type="ARBA" id="ARBA00022679"/>
    </source>
</evidence>
<dbReference type="SUPFAM" id="SSF47384">
    <property type="entry name" value="Homodimeric domain of signal transducing histidine kinase"/>
    <property type="match status" value="1"/>
</dbReference>
<evidence type="ECO:0000256" key="6">
    <source>
        <dbReference type="ARBA" id="ARBA00022777"/>
    </source>
</evidence>
<protein>
    <recommendedName>
        <fullName evidence="2">histidine kinase</fullName>
        <ecNumber evidence="2">2.7.13.3</ecNumber>
    </recommendedName>
</protein>
<feature type="domain" description="HAMP" evidence="10">
    <location>
        <begin position="111"/>
        <end position="153"/>
    </location>
</feature>
<dbReference type="GO" id="GO:0016020">
    <property type="term" value="C:membrane"/>
    <property type="evidence" value="ECO:0007669"/>
    <property type="project" value="InterPro"/>
</dbReference>
<dbReference type="InterPro" id="IPR005467">
    <property type="entry name" value="His_kinase_dom"/>
</dbReference>
<evidence type="ECO:0000256" key="2">
    <source>
        <dbReference type="ARBA" id="ARBA00012438"/>
    </source>
</evidence>
<dbReference type="InterPro" id="IPR036890">
    <property type="entry name" value="HATPase_C_sf"/>
</dbReference>
<evidence type="ECO:0000256" key="1">
    <source>
        <dbReference type="ARBA" id="ARBA00000085"/>
    </source>
</evidence>
<organism evidence="11 12">
    <name type="scientific">Pseudolycoriella hygida</name>
    <dbReference type="NCBI Taxonomy" id="35572"/>
    <lineage>
        <taxon>Eukaryota</taxon>
        <taxon>Metazoa</taxon>
        <taxon>Ecdysozoa</taxon>
        <taxon>Arthropoda</taxon>
        <taxon>Hexapoda</taxon>
        <taxon>Insecta</taxon>
        <taxon>Pterygota</taxon>
        <taxon>Neoptera</taxon>
        <taxon>Endopterygota</taxon>
        <taxon>Diptera</taxon>
        <taxon>Nematocera</taxon>
        <taxon>Sciaroidea</taxon>
        <taxon>Sciaridae</taxon>
        <taxon>Pseudolycoriella</taxon>
    </lineage>
</organism>
<dbReference type="PANTHER" id="PTHR43065">
    <property type="entry name" value="SENSOR HISTIDINE KINASE"/>
    <property type="match status" value="1"/>
</dbReference>
<dbReference type="Proteomes" id="UP001151699">
    <property type="component" value="Chromosome A"/>
</dbReference>
<evidence type="ECO:0000256" key="3">
    <source>
        <dbReference type="ARBA" id="ARBA00022553"/>
    </source>
</evidence>
<dbReference type="GO" id="GO:0000155">
    <property type="term" value="F:phosphorelay sensor kinase activity"/>
    <property type="evidence" value="ECO:0007669"/>
    <property type="project" value="InterPro"/>
</dbReference>
<dbReference type="Gene3D" id="3.30.565.10">
    <property type="entry name" value="Histidine kinase-like ATPase, C-terminal domain"/>
    <property type="match status" value="1"/>
</dbReference>
<dbReference type="InterPro" id="IPR036097">
    <property type="entry name" value="HisK_dim/P_sf"/>
</dbReference>
<dbReference type="InterPro" id="IPR004358">
    <property type="entry name" value="Sig_transdc_His_kin-like_C"/>
</dbReference>
<name>A0A9Q0N727_9DIPT</name>
<dbReference type="InterPro" id="IPR003661">
    <property type="entry name" value="HisK_dim/P_dom"/>
</dbReference>
<gene>
    <name evidence="11" type="ORF">Bhyg_00092</name>
</gene>
<evidence type="ECO:0000313" key="11">
    <source>
        <dbReference type="EMBL" id="KAJ6644897.1"/>
    </source>
</evidence>
<comment type="catalytic activity">
    <reaction evidence="1">
        <text>ATP + protein L-histidine = ADP + protein N-phospho-L-histidine.</text>
        <dbReference type="EC" id="2.7.13.3"/>
    </reaction>
</comment>
<accession>A0A9Q0N727</accession>
<dbReference type="PANTHER" id="PTHR43065:SF10">
    <property type="entry name" value="PEROXIDE STRESS-ACTIVATED HISTIDINE KINASE MAK3"/>
    <property type="match status" value="1"/>
</dbReference>
<evidence type="ECO:0000256" key="7">
    <source>
        <dbReference type="ARBA" id="ARBA00022840"/>
    </source>
</evidence>
<dbReference type="CDD" id="cd00082">
    <property type="entry name" value="HisKA"/>
    <property type="match status" value="1"/>
</dbReference>
<keyword evidence="5" id="KW-0547">Nucleotide-binding</keyword>
<dbReference type="Gene3D" id="1.10.8.500">
    <property type="entry name" value="HAMP domain in histidine kinase"/>
    <property type="match status" value="1"/>
</dbReference>
<keyword evidence="7" id="KW-0067">ATP-binding</keyword>
<dbReference type="OrthoDB" id="18419at2759"/>
<keyword evidence="3" id="KW-0597">Phosphoprotein</keyword>
<dbReference type="SUPFAM" id="SSF158472">
    <property type="entry name" value="HAMP domain-like"/>
    <property type="match status" value="1"/>
</dbReference>
<dbReference type="SMART" id="SM00304">
    <property type="entry name" value="HAMP"/>
    <property type="match status" value="1"/>
</dbReference>
<dbReference type="InterPro" id="IPR003594">
    <property type="entry name" value="HATPase_dom"/>
</dbReference>
<dbReference type="Pfam" id="PF00512">
    <property type="entry name" value="HisKA"/>
    <property type="match status" value="1"/>
</dbReference>
<dbReference type="GO" id="GO:0005524">
    <property type="term" value="F:ATP binding"/>
    <property type="evidence" value="ECO:0007669"/>
    <property type="project" value="UniProtKB-KW"/>
</dbReference>
<evidence type="ECO:0000256" key="8">
    <source>
        <dbReference type="ARBA" id="ARBA00023012"/>
    </source>
</evidence>
<keyword evidence="6 11" id="KW-0418">Kinase</keyword>
<keyword evidence="4" id="KW-0808">Transferase</keyword>
<dbReference type="SMART" id="SM00388">
    <property type="entry name" value="HisKA"/>
    <property type="match status" value="1"/>
</dbReference>
<dbReference type="PROSITE" id="PS50109">
    <property type="entry name" value="HIS_KIN"/>
    <property type="match status" value="1"/>
</dbReference>
<dbReference type="SMART" id="SM00387">
    <property type="entry name" value="HATPase_c"/>
    <property type="match status" value="1"/>
</dbReference>
<dbReference type="PROSITE" id="PS50885">
    <property type="entry name" value="HAMP"/>
    <property type="match status" value="1"/>
</dbReference>
<proteinExistence type="predicted"/>
<evidence type="ECO:0000259" key="10">
    <source>
        <dbReference type="PROSITE" id="PS50885"/>
    </source>
</evidence>
<evidence type="ECO:0000256" key="5">
    <source>
        <dbReference type="ARBA" id="ARBA00022741"/>
    </source>
</evidence>
<sequence length="396" mass="44474">MLNAEAEMRSLDEAIVLHKPTNTIIANTTLSFALSFFSIPDYLMQRANTGEIVEIKTDPAKLKMLVKLKDCNDIYLLVGRPIDDKIIDHIAKTNGAAAEYYRLKNHISVLATEKIKAGDLTIQVPESEVNKDEINVLSSAFNRMVKQIERQQRDLMIAQRALAWSDVARKVAHEIKNPLTPIHLASERLLRKFSNQVEDKGEFDKYIQMIIRHTDDIKKIVLEFVNFARLPAPVFANCDLLPIVKNIVDSRKLINEKILYNFATTDEHIDFICDTTQINQIMVNLLKNAEESIKMARAQRGIITTSINLQDDHITITVTDNGVGFPSNLISKATEAYITTRSNGSGLGLAIIKKIVQDHAGTLDLANRIEGGAIVTVTFNLEELKLKSLELTSNKR</sequence>
<dbReference type="Gene3D" id="1.10.287.130">
    <property type="match status" value="1"/>
</dbReference>
<keyword evidence="8" id="KW-0902">Two-component regulatory system</keyword>
<dbReference type="Pfam" id="PF02518">
    <property type="entry name" value="HATPase_c"/>
    <property type="match status" value="1"/>
</dbReference>
<dbReference type="AlphaFoldDB" id="A0A9Q0N727"/>
<dbReference type="EC" id="2.7.13.3" evidence="2"/>
<keyword evidence="12" id="KW-1185">Reference proteome</keyword>
<comment type="caution">
    <text evidence="11">The sequence shown here is derived from an EMBL/GenBank/DDBJ whole genome shotgun (WGS) entry which is preliminary data.</text>
</comment>
<evidence type="ECO:0000259" key="9">
    <source>
        <dbReference type="PROSITE" id="PS50109"/>
    </source>
</evidence>
<dbReference type="EMBL" id="WJQU01000001">
    <property type="protein sequence ID" value="KAJ6644897.1"/>
    <property type="molecule type" value="Genomic_DNA"/>
</dbReference>
<feature type="domain" description="Histidine kinase" evidence="9">
    <location>
        <begin position="170"/>
        <end position="383"/>
    </location>
</feature>
<dbReference type="InterPro" id="IPR003660">
    <property type="entry name" value="HAMP_dom"/>
</dbReference>
<dbReference type="SUPFAM" id="SSF55874">
    <property type="entry name" value="ATPase domain of HSP90 chaperone/DNA topoisomerase II/histidine kinase"/>
    <property type="match status" value="1"/>
</dbReference>
<dbReference type="PRINTS" id="PR00344">
    <property type="entry name" value="BCTRLSENSOR"/>
</dbReference>
<evidence type="ECO:0000313" key="12">
    <source>
        <dbReference type="Proteomes" id="UP001151699"/>
    </source>
</evidence>
<dbReference type="CDD" id="cd06225">
    <property type="entry name" value="HAMP"/>
    <property type="match status" value="1"/>
</dbReference>
<reference evidence="11" key="1">
    <citation type="submission" date="2022-07" db="EMBL/GenBank/DDBJ databases">
        <authorList>
            <person name="Trinca V."/>
            <person name="Uliana J.V.C."/>
            <person name="Torres T.T."/>
            <person name="Ward R.J."/>
            <person name="Monesi N."/>
        </authorList>
    </citation>
    <scope>NUCLEOTIDE SEQUENCE</scope>
    <source>
        <strain evidence="11">HSMRA1968</strain>
        <tissue evidence="11">Whole embryos</tissue>
    </source>
</reference>